<dbReference type="EMBL" id="CM042011">
    <property type="protein sequence ID" value="KAI3765319.1"/>
    <property type="molecule type" value="Genomic_DNA"/>
</dbReference>
<evidence type="ECO:0000313" key="2">
    <source>
        <dbReference type="Proteomes" id="UP001055811"/>
    </source>
</evidence>
<proteinExistence type="predicted"/>
<sequence length="354" mass="40488">MSVEMGGEVSNLIVDLSIVLASLLYSHGVGKFFVQGTTRFLALFPVIYLFLCLPLNLQTVFFAGPTSFFISWLGSFKLVLYAFGRGPLSSHPPLPLSHFIATASLPIKILKNEETPSHQTTKKSHIDYAPRVLLFIFVTRAYGYKDYLPPLLTMSFLAYYFIFLLIQFLALLAFLVRTLLGVKLEPQFDEPHHATSVQNFWGKRWNLMVSDILRPAVYNPARAIFSHFVPERWVSVPAVLVTFLVSGIMHEFILYHLGQVTPTWEMTWFFIVHGLCVGTEIVIKKTTGQRFEQRPVVAWLLTLTFITFTSFWLFFPPFLRLDPCSRICREVMAFVGFLRHGHLLGPNEYSCPFT</sequence>
<comment type="caution">
    <text evidence="1">The sequence shown here is derived from an EMBL/GenBank/DDBJ whole genome shotgun (WGS) entry which is preliminary data.</text>
</comment>
<evidence type="ECO:0000313" key="1">
    <source>
        <dbReference type="EMBL" id="KAI3765319.1"/>
    </source>
</evidence>
<gene>
    <name evidence="1" type="ORF">L2E82_15349</name>
</gene>
<reference evidence="1 2" key="2">
    <citation type="journal article" date="2022" name="Mol. Ecol. Resour.">
        <title>The genomes of chicory, endive, great burdock and yacon provide insights into Asteraceae paleo-polyploidization history and plant inulin production.</title>
        <authorList>
            <person name="Fan W."/>
            <person name="Wang S."/>
            <person name="Wang H."/>
            <person name="Wang A."/>
            <person name="Jiang F."/>
            <person name="Liu H."/>
            <person name="Zhao H."/>
            <person name="Xu D."/>
            <person name="Zhang Y."/>
        </authorList>
    </citation>
    <scope>NUCLEOTIDE SEQUENCE [LARGE SCALE GENOMIC DNA]</scope>
    <source>
        <strain evidence="2">cv. Punajuju</strain>
        <tissue evidence="1">Leaves</tissue>
    </source>
</reference>
<accession>A0ACB9F2K6</accession>
<dbReference type="Proteomes" id="UP001055811">
    <property type="component" value="Linkage Group LG03"/>
</dbReference>
<reference evidence="2" key="1">
    <citation type="journal article" date="2022" name="Mol. Ecol. Resour.">
        <title>The genomes of chicory, endive, great burdock and yacon provide insights into Asteraceae palaeo-polyploidization history and plant inulin production.</title>
        <authorList>
            <person name="Fan W."/>
            <person name="Wang S."/>
            <person name="Wang H."/>
            <person name="Wang A."/>
            <person name="Jiang F."/>
            <person name="Liu H."/>
            <person name="Zhao H."/>
            <person name="Xu D."/>
            <person name="Zhang Y."/>
        </authorList>
    </citation>
    <scope>NUCLEOTIDE SEQUENCE [LARGE SCALE GENOMIC DNA]</scope>
    <source>
        <strain evidence="2">cv. Punajuju</strain>
    </source>
</reference>
<name>A0ACB9F2K6_CICIN</name>
<protein>
    <submittedName>
        <fullName evidence="1">Uncharacterized protein</fullName>
    </submittedName>
</protein>
<organism evidence="1 2">
    <name type="scientific">Cichorium intybus</name>
    <name type="common">Chicory</name>
    <dbReference type="NCBI Taxonomy" id="13427"/>
    <lineage>
        <taxon>Eukaryota</taxon>
        <taxon>Viridiplantae</taxon>
        <taxon>Streptophyta</taxon>
        <taxon>Embryophyta</taxon>
        <taxon>Tracheophyta</taxon>
        <taxon>Spermatophyta</taxon>
        <taxon>Magnoliopsida</taxon>
        <taxon>eudicotyledons</taxon>
        <taxon>Gunneridae</taxon>
        <taxon>Pentapetalae</taxon>
        <taxon>asterids</taxon>
        <taxon>campanulids</taxon>
        <taxon>Asterales</taxon>
        <taxon>Asteraceae</taxon>
        <taxon>Cichorioideae</taxon>
        <taxon>Cichorieae</taxon>
        <taxon>Cichoriinae</taxon>
        <taxon>Cichorium</taxon>
    </lineage>
</organism>
<keyword evidence="2" id="KW-1185">Reference proteome</keyword>